<keyword evidence="2" id="KW-1185">Reference proteome</keyword>
<dbReference type="InterPro" id="IPR000477">
    <property type="entry name" value="RT_dom"/>
</dbReference>
<dbReference type="InterPro" id="IPR043128">
    <property type="entry name" value="Rev_trsase/Diguanyl_cyclase"/>
</dbReference>
<dbReference type="InterPro" id="IPR043502">
    <property type="entry name" value="DNA/RNA_pol_sf"/>
</dbReference>
<accession>A0A7I4Z1N2</accession>
<dbReference type="OrthoDB" id="410104at2759"/>
<dbReference type="OMA" id="AFRNIDW"/>
<organism evidence="2 3">
    <name type="scientific">Haemonchus contortus</name>
    <name type="common">Barber pole worm</name>
    <dbReference type="NCBI Taxonomy" id="6289"/>
    <lineage>
        <taxon>Eukaryota</taxon>
        <taxon>Metazoa</taxon>
        <taxon>Ecdysozoa</taxon>
        <taxon>Nematoda</taxon>
        <taxon>Chromadorea</taxon>
        <taxon>Rhabditida</taxon>
        <taxon>Rhabditina</taxon>
        <taxon>Rhabditomorpha</taxon>
        <taxon>Strongyloidea</taxon>
        <taxon>Trichostrongylidae</taxon>
        <taxon>Haemonchus</taxon>
    </lineage>
</organism>
<dbReference type="CDD" id="cd01650">
    <property type="entry name" value="RT_nLTR_like"/>
    <property type="match status" value="1"/>
</dbReference>
<dbReference type="AlphaFoldDB" id="A0A7I4Z1N2"/>
<protein>
    <submittedName>
        <fullName evidence="3">Reverse transcriptase domain-containing protein</fullName>
    </submittedName>
</protein>
<dbReference type="WBParaSite" id="HCON_00170940-00001">
    <property type="protein sequence ID" value="HCON_00170940-00001"/>
    <property type="gene ID" value="HCON_00170940"/>
</dbReference>
<evidence type="ECO:0000259" key="1">
    <source>
        <dbReference type="PROSITE" id="PS50878"/>
    </source>
</evidence>
<dbReference type="SUPFAM" id="SSF56672">
    <property type="entry name" value="DNA/RNA polymerases"/>
    <property type="match status" value="1"/>
</dbReference>
<name>A0A7I4Z1N2_HAECO</name>
<feature type="domain" description="Reverse transcriptase" evidence="1">
    <location>
        <begin position="269"/>
        <end position="534"/>
    </location>
</feature>
<evidence type="ECO:0000313" key="2">
    <source>
        <dbReference type="Proteomes" id="UP000025227"/>
    </source>
</evidence>
<proteinExistence type="predicted"/>
<dbReference type="PANTHER" id="PTHR47027">
    <property type="entry name" value="REVERSE TRANSCRIPTASE DOMAIN-CONTAINING PROTEIN"/>
    <property type="match status" value="1"/>
</dbReference>
<dbReference type="Gene3D" id="3.30.70.270">
    <property type="match status" value="1"/>
</dbReference>
<sequence>MQTRNAIDFVLSADRTIFQDVDIIGRFKFVSDHRLVMAKIRLENKRYHSRKAETTTNFDAKVFSATLERLIANKISSNYEELEEAVKMAAAEAKSEVPKKFHFSERTRNLFEKRHLLLHQQRSTVEFSMINKLLRLSLKSDLERKHLLRLQEAVSQGSSLRRALQERQIGRTTLTRLKRNDGSIAESPHTIASLVQEFYSELFSSTKPVPFLPVMESSEKVPPILPEEVEHALKSMRLGKKPGPDHVTVEMLKAAYHILEKPLTKLFNDFLVKEELPASLSESSMSLLFKKGDPLDIRNFRPIALLPTIYKLFISIIGQRMRSSLEDNQHAEQAGFRRNYSTIDHIHVIRQLIEKSTEYNIPLYFAFIDYFKAFDSVEHESLWKSLFCQGVHPKIIRLLSNIYKYAEVNIKICGYTRPIEIHRGVRQGDPISPALFAAALETAFRNIDWREEGININGKYLSHLRYADDIVIIAHDSQKLQTMLEEVYEKSQAVGLKINFSKTTIMTNSVIRPVAIAGHNVQYCTDFVYLGQMVSFGMNNSVEIQRRIRAGWSAFNRFRFFLTNRRVPMRFKRRVYEACVEPAILYSCETWTMKKRDITMLKVAQRRMMRRMIGITFLHHRLVRKCHKNQRYIGASDQKKVDVGEESSREGK</sequence>
<dbReference type="PROSITE" id="PS50878">
    <property type="entry name" value="RT_POL"/>
    <property type="match status" value="1"/>
</dbReference>
<reference evidence="3" key="1">
    <citation type="submission" date="2020-12" db="UniProtKB">
        <authorList>
            <consortium name="WormBaseParasite"/>
        </authorList>
    </citation>
    <scope>IDENTIFICATION</scope>
    <source>
        <strain evidence="3">MHco3</strain>
    </source>
</reference>
<dbReference type="Pfam" id="PF00078">
    <property type="entry name" value="RVT_1"/>
    <property type="match status" value="1"/>
</dbReference>
<evidence type="ECO:0000313" key="3">
    <source>
        <dbReference type="WBParaSite" id="HCON_00170940-00001"/>
    </source>
</evidence>
<dbReference type="Proteomes" id="UP000025227">
    <property type="component" value="Unplaced"/>
</dbReference>
<dbReference type="PANTHER" id="PTHR47027:SF29">
    <property type="entry name" value="C2H2-TYPE DOMAIN-CONTAINING PROTEIN"/>
    <property type="match status" value="1"/>
</dbReference>